<feature type="transmembrane region" description="Helical" evidence="1">
    <location>
        <begin position="6"/>
        <end position="28"/>
    </location>
</feature>
<keyword evidence="1" id="KW-0812">Transmembrane</keyword>
<comment type="caution">
    <text evidence="2">The sequence shown here is derived from an EMBL/GenBank/DDBJ whole genome shotgun (WGS) entry which is preliminary data.</text>
</comment>
<dbReference type="AlphaFoldDB" id="A0A9X9F169"/>
<keyword evidence="1" id="KW-1133">Transmembrane helix</keyword>
<proteinExistence type="predicted"/>
<feature type="non-terminal residue" evidence="2">
    <location>
        <position position="1"/>
    </location>
</feature>
<reference evidence="2 3" key="1">
    <citation type="journal article" date="2019" name="Environ. Microbiol.">
        <title>An active ?-lactamase is a part of an orchestrated cell wall stress resistance network of Bacillus subtilis and related rhizosphere species.</title>
        <authorList>
            <person name="Bucher T."/>
            <person name="Keren-Paz A."/>
            <person name="Hausser J."/>
            <person name="Olender T."/>
            <person name="Cytryn E."/>
            <person name="Kolodkin-Gal I."/>
        </authorList>
    </citation>
    <scope>NUCLEOTIDE SEQUENCE [LARGE SCALE GENOMIC DNA]</scope>
    <source>
        <strain evidence="2 3">I32</strain>
    </source>
</reference>
<keyword evidence="1" id="KW-0472">Membrane</keyword>
<accession>A0A9X9F169</accession>
<dbReference type="EMBL" id="SZOH01004742">
    <property type="protein sequence ID" value="TKI83196.1"/>
    <property type="molecule type" value="Genomic_DNA"/>
</dbReference>
<evidence type="ECO:0000313" key="2">
    <source>
        <dbReference type="EMBL" id="TKI83196.1"/>
    </source>
</evidence>
<dbReference type="Proteomes" id="UP000308444">
    <property type="component" value="Unassembled WGS sequence"/>
</dbReference>
<protein>
    <submittedName>
        <fullName evidence="2">Peptide ABC transporter permease</fullName>
    </submittedName>
</protein>
<organism evidence="2 3">
    <name type="scientific">Bacillus cereus</name>
    <dbReference type="NCBI Taxonomy" id="1396"/>
    <lineage>
        <taxon>Bacteria</taxon>
        <taxon>Bacillati</taxon>
        <taxon>Bacillota</taxon>
        <taxon>Bacilli</taxon>
        <taxon>Bacillales</taxon>
        <taxon>Bacillaceae</taxon>
        <taxon>Bacillus</taxon>
        <taxon>Bacillus cereus group</taxon>
    </lineage>
</organism>
<name>A0A9X9F169_BACCE</name>
<evidence type="ECO:0000256" key="1">
    <source>
        <dbReference type="SAM" id="Phobius"/>
    </source>
</evidence>
<evidence type="ECO:0000313" key="3">
    <source>
        <dbReference type="Proteomes" id="UP000308444"/>
    </source>
</evidence>
<gene>
    <name evidence="2" type="ORF">FC695_41450</name>
</gene>
<sequence>RKLEYTSTWIVLIPIAFYSMTILAGNLISNSMQDAIKLGNVRKLERESKELQVEKQVQPTMNDFSFYKEIQK</sequence>